<feature type="domain" description="KRAB-related" evidence="3">
    <location>
        <begin position="23"/>
        <end position="86"/>
    </location>
</feature>
<evidence type="ECO:0000313" key="5">
    <source>
        <dbReference type="Proteomes" id="UP000326458"/>
    </source>
</evidence>
<evidence type="ECO:0000313" key="4">
    <source>
        <dbReference type="EMBL" id="KAB0337793.1"/>
    </source>
</evidence>
<dbReference type="SUPFAM" id="SSF109640">
    <property type="entry name" value="KRAB domain (Kruppel-associated box)"/>
    <property type="match status" value="1"/>
</dbReference>
<sequence length="139" mass="16148">MRPNRSPEESTEGDARRTERKSTAKDAFKDISVYFSKEEWEEMGEWEKIRYRNVKRNYEALIARGFRATRPDFMHPRRQAIKPQGDDTEDSDEEWTPRQQGESPGGCGRVFLKPAWILIHCAPGTSLCSLMLLKLGKRT</sequence>
<dbReference type="InterPro" id="IPR001909">
    <property type="entry name" value="KRAB"/>
</dbReference>
<organism evidence="4 5">
    <name type="scientific">Muntiacus muntjak</name>
    <name type="common">Barking deer</name>
    <name type="synonym">Indian muntjac</name>
    <dbReference type="NCBI Taxonomy" id="9888"/>
    <lineage>
        <taxon>Eukaryota</taxon>
        <taxon>Metazoa</taxon>
        <taxon>Chordata</taxon>
        <taxon>Craniata</taxon>
        <taxon>Vertebrata</taxon>
        <taxon>Euteleostomi</taxon>
        <taxon>Mammalia</taxon>
        <taxon>Eutheria</taxon>
        <taxon>Laurasiatheria</taxon>
        <taxon>Artiodactyla</taxon>
        <taxon>Ruminantia</taxon>
        <taxon>Pecora</taxon>
        <taxon>Cervidae</taxon>
        <taxon>Muntiacinae</taxon>
        <taxon>Muntiacus</taxon>
    </lineage>
</organism>
<evidence type="ECO:0000256" key="1">
    <source>
        <dbReference type="SAM" id="MobiDB-lite"/>
    </source>
</evidence>
<dbReference type="PANTHER" id="PTHR14112">
    <property type="entry name" value="SYNOVIAL SARCOMA, X MEMBER"/>
    <property type="match status" value="1"/>
</dbReference>
<dbReference type="PROSITE" id="PS50805">
    <property type="entry name" value="KRAB"/>
    <property type="match status" value="1"/>
</dbReference>
<dbReference type="Gene3D" id="6.10.140.140">
    <property type="match status" value="1"/>
</dbReference>
<feature type="region of interest" description="Disordered" evidence="1">
    <location>
        <begin position="76"/>
        <end position="106"/>
    </location>
</feature>
<dbReference type="InterPro" id="IPR003655">
    <property type="entry name" value="aKRAB"/>
</dbReference>
<dbReference type="EMBL" id="VCEA01007150">
    <property type="protein sequence ID" value="KAB0337793.1"/>
    <property type="molecule type" value="Genomic_DNA"/>
</dbReference>
<gene>
    <name evidence="4" type="ORF">FD754_024987</name>
</gene>
<dbReference type="AlphaFoldDB" id="A0A5N3UM96"/>
<dbReference type="PROSITE" id="PS50806">
    <property type="entry name" value="KRAB_RELATED"/>
    <property type="match status" value="1"/>
</dbReference>
<feature type="region of interest" description="Disordered" evidence="1">
    <location>
        <begin position="1"/>
        <end position="23"/>
    </location>
</feature>
<dbReference type="SMART" id="SM00349">
    <property type="entry name" value="KRAB"/>
    <property type="match status" value="1"/>
</dbReference>
<comment type="caution">
    <text evidence="4">The sequence shown here is derived from an EMBL/GenBank/DDBJ whole genome shotgun (WGS) entry which is preliminary data.</text>
</comment>
<dbReference type="GO" id="GO:0006355">
    <property type="term" value="P:regulation of DNA-templated transcription"/>
    <property type="evidence" value="ECO:0007669"/>
    <property type="project" value="InterPro"/>
</dbReference>
<evidence type="ECO:0000259" key="2">
    <source>
        <dbReference type="PROSITE" id="PS50805"/>
    </source>
</evidence>
<name>A0A5N3UM96_MUNMU</name>
<evidence type="ECO:0000259" key="3">
    <source>
        <dbReference type="PROSITE" id="PS50806"/>
    </source>
</evidence>
<dbReference type="Proteomes" id="UP000326458">
    <property type="component" value="Unassembled WGS sequence"/>
</dbReference>
<dbReference type="GO" id="GO:0005634">
    <property type="term" value="C:nucleus"/>
    <property type="evidence" value="ECO:0007669"/>
    <property type="project" value="TreeGrafter"/>
</dbReference>
<accession>A0A5N3UM96</accession>
<dbReference type="InterPro" id="IPR036051">
    <property type="entry name" value="KRAB_dom_sf"/>
</dbReference>
<keyword evidence="5" id="KW-1185">Reference proteome</keyword>
<feature type="domain" description="KRAB" evidence="2">
    <location>
        <begin position="26"/>
        <end position="96"/>
    </location>
</feature>
<reference evidence="4 5" key="1">
    <citation type="submission" date="2019-06" db="EMBL/GenBank/DDBJ databases">
        <title>Discovery of a novel chromosome fission-fusion reversal in muntjac.</title>
        <authorList>
            <person name="Mudd A.B."/>
            <person name="Bredeson J.V."/>
            <person name="Baum R."/>
            <person name="Hockemeyer D."/>
            <person name="Rokhsar D.S."/>
        </authorList>
    </citation>
    <scope>NUCLEOTIDE SEQUENCE [LARGE SCALE GENOMIC DNA]</scope>
    <source>
        <strain evidence="4">UTSW_UCB_Mm</strain>
        <tissue evidence="4">Fibroblast cell line</tissue>
    </source>
</reference>
<dbReference type="Pfam" id="PF01352">
    <property type="entry name" value="KRAB"/>
    <property type="match status" value="1"/>
</dbReference>
<dbReference type="PANTHER" id="PTHR14112:SF1">
    <property type="entry name" value="KRAB-RELATED DOMAIN-CONTAINING PROTEIN"/>
    <property type="match status" value="1"/>
</dbReference>
<protein>
    <submittedName>
        <fullName evidence="4">Uncharacterized protein</fullName>
    </submittedName>
</protein>
<proteinExistence type="predicted"/>